<dbReference type="Pfam" id="PF21943">
    <property type="entry name" value="TetR_C_46"/>
    <property type="match status" value="1"/>
</dbReference>
<evidence type="ECO:0000256" key="3">
    <source>
        <dbReference type="ARBA" id="ARBA00023163"/>
    </source>
</evidence>
<evidence type="ECO:0000313" key="8">
    <source>
        <dbReference type="Proteomes" id="UP000267536"/>
    </source>
</evidence>
<accession>A0A3N4GWQ3</accession>
<dbReference type="EMBL" id="RKMH01000003">
    <property type="protein sequence ID" value="RPA65126.1"/>
    <property type="molecule type" value="Genomic_DNA"/>
</dbReference>
<evidence type="ECO:0000256" key="4">
    <source>
        <dbReference type="PROSITE-ProRule" id="PRU00335"/>
    </source>
</evidence>
<comment type="caution">
    <text evidence="7">The sequence shown here is derived from an EMBL/GenBank/DDBJ whole genome shotgun (WGS) entry which is preliminary data.</text>
</comment>
<dbReference type="GO" id="GO:0003677">
    <property type="term" value="F:DNA binding"/>
    <property type="evidence" value="ECO:0007669"/>
    <property type="project" value="UniProtKB-UniRule"/>
</dbReference>
<evidence type="ECO:0000256" key="2">
    <source>
        <dbReference type="ARBA" id="ARBA00023125"/>
    </source>
</evidence>
<dbReference type="InterPro" id="IPR009057">
    <property type="entry name" value="Homeodomain-like_sf"/>
</dbReference>
<evidence type="ECO:0000256" key="1">
    <source>
        <dbReference type="ARBA" id="ARBA00023015"/>
    </source>
</evidence>
<organism evidence="7 8">
    <name type="scientific">Gordonia oryzae</name>
    <dbReference type="NCBI Taxonomy" id="2487349"/>
    <lineage>
        <taxon>Bacteria</taxon>
        <taxon>Bacillati</taxon>
        <taxon>Actinomycetota</taxon>
        <taxon>Actinomycetes</taxon>
        <taxon>Mycobacteriales</taxon>
        <taxon>Gordoniaceae</taxon>
        <taxon>Gordonia</taxon>
    </lineage>
</organism>
<gene>
    <name evidence="7" type="ORF">EF294_04435</name>
</gene>
<dbReference type="OrthoDB" id="8479950at2"/>
<dbReference type="PANTHER" id="PTHR43479">
    <property type="entry name" value="ACREF/ENVCD OPERON REPRESSOR-RELATED"/>
    <property type="match status" value="1"/>
</dbReference>
<dbReference type="AlphaFoldDB" id="A0A3N4GWQ3"/>
<dbReference type="Proteomes" id="UP000267536">
    <property type="component" value="Unassembled WGS sequence"/>
</dbReference>
<sequence>MYLVSTSKTRASSRRTRMSPQARRDQLIALGLEMVGNRPLEQVSIDAIAEVAGVSRALLFHYFESKQDFHVAIARAQAQEMLDCTEPDHSLGDPLLVLGASMAAYVDYVTENRSAYMALIRGSASADPAMREVFDHTRSVMAGRVLEHAPALGIEPTPVVQMTAHGWIAFVEQTTISWLTDPVITREELLSVITEALPALATVVGAAVPAG</sequence>
<dbReference type="Gene3D" id="1.10.357.10">
    <property type="entry name" value="Tetracycline Repressor, domain 2"/>
    <property type="match status" value="1"/>
</dbReference>
<dbReference type="PROSITE" id="PS50977">
    <property type="entry name" value="HTH_TETR_2"/>
    <property type="match status" value="1"/>
</dbReference>
<dbReference type="RefSeq" id="WP_123926018.1">
    <property type="nucleotide sequence ID" value="NZ_JBPSDP010000003.1"/>
</dbReference>
<dbReference type="InterPro" id="IPR001647">
    <property type="entry name" value="HTH_TetR"/>
</dbReference>
<feature type="compositionally biased region" description="Low complexity" evidence="5">
    <location>
        <begin position="1"/>
        <end position="10"/>
    </location>
</feature>
<keyword evidence="2 4" id="KW-0238">DNA-binding</keyword>
<feature type="DNA-binding region" description="H-T-H motif" evidence="4">
    <location>
        <begin position="44"/>
        <end position="63"/>
    </location>
</feature>
<keyword evidence="3" id="KW-0804">Transcription</keyword>
<evidence type="ECO:0000259" key="6">
    <source>
        <dbReference type="PROSITE" id="PS50977"/>
    </source>
</evidence>
<evidence type="ECO:0000313" key="7">
    <source>
        <dbReference type="EMBL" id="RPA65126.1"/>
    </source>
</evidence>
<feature type="region of interest" description="Disordered" evidence="5">
    <location>
        <begin position="1"/>
        <end position="21"/>
    </location>
</feature>
<dbReference type="SUPFAM" id="SSF46689">
    <property type="entry name" value="Homeodomain-like"/>
    <property type="match status" value="1"/>
</dbReference>
<dbReference type="InterPro" id="IPR054129">
    <property type="entry name" value="DesT_TetR_C"/>
</dbReference>
<dbReference type="InterPro" id="IPR050624">
    <property type="entry name" value="HTH-type_Tx_Regulator"/>
</dbReference>
<keyword evidence="8" id="KW-1185">Reference proteome</keyword>
<protein>
    <submittedName>
        <fullName evidence="7">TetR/AcrR family transcriptional regulator</fullName>
    </submittedName>
</protein>
<dbReference type="Pfam" id="PF00440">
    <property type="entry name" value="TetR_N"/>
    <property type="match status" value="1"/>
</dbReference>
<proteinExistence type="predicted"/>
<feature type="domain" description="HTH tetR-type" evidence="6">
    <location>
        <begin position="21"/>
        <end position="81"/>
    </location>
</feature>
<name>A0A3N4GWQ3_9ACTN</name>
<dbReference type="PANTHER" id="PTHR43479:SF11">
    <property type="entry name" value="ACREF_ENVCD OPERON REPRESSOR-RELATED"/>
    <property type="match status" value="1"/>
</dbReference>
<evidence type="ECO:0000256" key="5">
    <source>
        <dbReference type="SAM" id="MobiDB-lite"/>
    </source>
</evidence>
<reference evidence="7 8" key="1">
    <citation type="submission" date="2018-11" db="EMBL/GenBank/DDBJ databases">
        <title>Draft genome sequence of Gordonia sp. RS15-1S isolated from rice stems.</title>
        <authorList>
            <person name="Muangham S."/>
        </authorList>
    </citation>
    <scope>NUCLEOTIDE SEQUENCE [LARGE SCALE GENOMIC DNA]</scope>
    <source>
        <strain evidence="7 8">RS15-1S</strain>
    </source>
</reference>
<keyword evidence="1" id="KW-0805">Transcription regulation</keyword>